<organism evidence="1 2">
    <name type="scientific">Litomosoides sigmodontis</name>
    <name type="common">Filarial nematode worm</name>
    <dbReference type="NCBI Taxonomy" id="42156"/>
    <lineage>
        <taxon>Eukaryota</taxon>
        <taxon>Metazoa</taxon>
        <taxon>Ecdysozoa</taxon>
        <taxon>Nematoda</taxon>
        <taxon>Chromadorea</taxon>
        <taxon>Rhabditida</taxon>
        <taxon>Spirurina</taxon>
        <taxon>Spiruromorpha</taxon>
        <taxon>Filarioidea</taxon>
        <taxon>Onchocercidae</taxon>
        <taxon>Litomosoides</taxon>
    </lineage>
</organism>
<name>A0A3P6T106_LITSI</name>
<dbReference type="AlphaFoldDB" id="A0A3P6T106"/>
<evidence type="ECO:0000313" key="1">
    <source>
        <dbReference type="EMBL" id="VDK74065.1"/>
    </source>
</evidence>
<reference evidence="1 2" key="1">
    <citation type="submission" date="2018-08" db="EMBL/GenBank/DDBJ databases">
        <authorList>
            <person name="Laetsch R D."/>
            <person name="Stevens L."/>
            <person name="Kumar S."/>
            <person name="Blaxter L. M."/>
        </authorList>
    </citation>
    <scope>NUCLEOTIDE SEQUENCE [LARGE SCALE GENOMIC DNA]</scope>
</reference>
<gene>
    <name evidence="1" type="ORF">NLS_LOCUS2332</name>
</gene>
<proteinExistence type="predicted"/>
<protein>
    <submittedName>
        <fullName evidence="1">Uncharacterized protein</fullName>
    </submittedName>
</protein>
<evidence type="ECO:0000313" key="2">
    <source>
        <dbReference type="Proteomes" id="UP000277928"/>
    </source>
</evidence>
<dbReference type="Proteomes" id="UP000277928">
    <property type="component" value="Unassembled WGS sequence"/>
</dbReference>
<dbReference type="EMBL" id="UYRX01000105">
    <property type="protein sequence ID" value="VDK74065.1"/>
    <property type="molecule type" value="Genomic_DNA"/>
</dbReference>
<sequence>MESQLHEQMIQVKARMEDVIHQRINFTSLSAQDETSGREMDERSYGKNAVAANNGGTNRFVAYFKAFRGT</sequence>
<accession>A0A3P6T106</accession>
<keyword evidence="2" id="KW-1185">Reference proteome</keyword>